<dbReference type="OrthoDB" id="1077582at2759"/>
<organism evidence="10 11">
    <name type="scientific">Rhodotorula graminis (strain WP1)</name>
    <dbReference type="NCBI Taxonomy" id="578459"/>
    <lineage>
        <taxon>Eukaryota</taxon>
        <taxon>Fungi</taxon>
        <taxon>Dikarya</taxon>
        <taxon>Basidiomycota</taxon>
        <taxon>Pucciniomycotina</taxon>
        <taxon>Microbotryomycetes</taxon>
        <taxon>Sporidiobolales</taxon>
        <taxon>Sporidiobolaceae</taxon>
        <taxon>Rhodotorula</taxon>
    </lineage>
</organism>
<comment type="pathway">
    <text evidence="2">Secondary metabolite biosynthesis.</text>
</comment>
<evidence type="ECO:0000256" key="3">
    <source>
        <dbReference type="ARBA" id="ARBA00007282"/>
    </source>
</evidence>
<reference evidence="10 11" key="1">
    <citation type="journal article" date="2015" name="Front. Microbiol.">
        <title>Genome sequence of the plant growth promoting endophytic yeast Rhodotorula graminis WP1.</title>
        <authorList>
            <person name="Firrincieli A."/>
            <person name="Otillar R."/>
            <person name="Salamov A."/>
            <person name="Schmutz J."/>
            <person name="Khan Z."/>
            <person name="Redman R.S."/>
            <person name="Fleck N.D."/>
            <person name="Lindquist E."/>
            <person name="Grigoriev I.V."/>
            <person name="Doty S.L."/>
        </authorList>
    </citation>
    <scope>NUCLEOTIDE SEQUENCE [LARGE SCALE GENOMIC DNA]</scope>
    <source>
        <strain evidence="10 11">WP1</strain>
    </source>
</reference>
<comment type="similarity">
    <text evidence="3">Belongs to the wax synthase family.</text>
</comment>
<keyword evidence="6 8" id="KW-1133">Transmembrane helix</keyword>
<dbReference type="Pfam" id="PF13813">
    <property type="entry name" value="MBOAT_2"/>
    <property type="match status" value="1"/>
</dbReference>
<evidence type="ECO:0000256" key="1">
    <source>
        <dbReference type="ARBA" id="ARBA00004141"/>
    </source>
</evidence>
<evidence type="ECO:0000313" key="11">
    <source>
        <dbReference type="Proteomes" id="UP000053890"/>
    </source>
</evidence>
<dbReference type="PANTHER" id="PTHR31595">
    <property type="entry name" value="LONG-CHAIN-ALCOHOL O-FATTY-ACYLTRANSFERASE 3-RELATED"/>
    <property type="match status" value="1"/>
</dbReference>
<dbReference type="PANTHER" id="PTHR31595:SF57">
    <property type="entry name" value="OS04G0481900 PROTEIN"/>
    <property type="match status" value="1"/>
</dbReference>
<dbReference type="GO" id="GO:0016020">
    <property type="term" value="C:membrane"/>
    <property type="evidence" value="ECO:0007669"/>
    <property type="project" value="UniProtKB-SubCell"/>
</dbReference>
<evidence type="ECO:0000256" key="4">
    <source>
        <dbReference type="ARBA" id="ARBA00022679"/>
    </source>
</evidence>
<dbReference type="EMBL" id="KQ474079">
    <property type="protein sequence ID" value="KPV74653.1"/>
    <property type="molecule type" value="Genomic_DNA"/>
</dbReference>
<dbReference type="STRING" id="578459.A0A194S1P7"/>
<evidence type="ECO:0000256" key="8">
    <source>
        <dbReference type="SAM" id="Phobius"/>
    </source>
</evidence>
<protein>
    <recommendedName>
        <fullName evidence="9">Wax synthase domain-containing protein</fullName>
    </recommendedName>
</protein>
<keyword evidence="7 8" id="KW-0472">Membrane</keyword>
<feature type="transmembrane region" description="Helical" evidence="8">
    <location>
        <begin position="240"/>
        <end position="263"/>
    </location>
</feature>
<evidence type="ECO:0000256" key="2">
    <source>
        <dbReference type="ARBA" id="ARBA00005179"/>
    </source>
</evidence>
<feature type="domain" description="Wax synthase" evidence="9">
    <location>
        <begin position="283"/>
        <end position="359"/>
    </location>
</feature>
<name>A0A194S1P7_RHOGW</name>
<proteinExistence type="inferred from homology"/>
<dbReference type="InterPro" id="IPR032805">
    <property type="entry name" value="Wax_synthase_dom"/>
</dbReference>
<dbReference type="GO" id="GO:0008374">
    <property type="term" value="F:O-acyltransferase activity"/>
    <property type="evidence" value="ECO:0007669"/>
    <property type="project" value="InterPro"/>
</dbReference>
<dbReference type="OMA" id="YAIEPRN"/>
<keyword evidence="5 8" id="KW-0812">Transmembrane</keyword>
<dbReference type="RefSeq" id="XP_018270702.1">
    <property type="nucleotide sequence ID" value="XM_018416918.1"/>
</dbReference>
<dbReference type="InterPro" id="IPR044851">
    <property type="entry name" value="Wax_synthase"/>
</dbReference>
<feature type="transmembrane region" description="Helical" evidence="8">
    <location>
        <begin position="402"/>
        <end position="421"/>
    </location>
</feature>
<evidence type="ECO:0000256" key="6">
    <source>
        <dbReference type="ARBA" id="ARBA00022989"/>
    </source>
</evidence>
<feature type="transmembrane region" description="Helical" evidence="8">
    <location>
        <begin position="377"/>
        <end position="395"/>
    </location>
</feature>
<evidence type="ECO:0000256" key="5">
    <source>
        <dbReference type="ARBA" id="ARBA00022692"/>
    </source>
</evidence>
<dbReference type="GeneID" id="28977366"/>
<evidence type="ECO:0000259" key="9">
    <source>
        <dbReference type="Pfam" id="PF13813"/>
    </source>
</evidence>
<dbReference type="AlphaFoldDB" id="A0A194S1P7"/>
<feature type="transmembrane region" description="Helical" evidence="8">
    <location>
        <begin position="336"/>
        <end position="357"/>
    </location>
</feature>
<evidence type="ECO:0000313" key="10">
    <source>
        <dbReference type="EMBL" id="KPV74653.1"/>
    </source>
</evidence>
<keyword evidence="11" id="KW-1185">Reference proteome</keyword>
<feature type="transmembrane region" description="Helical" evidence="8">
    <location>
        <begin position="34"/>
        <end position="52"/>
    </location>
</feature>
<gene>
    <name evidence="10" type="ORF">RHOBADRAFT_53614</name>
</gene>
<dbReference type="GO" id="GO:0006629">
    <property type="term" value="P:lipid metabolic process"/>
    <property type="evidence" value="ECO:0007669"/>
    <property type="project" value="InterPro"/>
</dbReference>
<accession>A0A194S1P7</accession>
<feature type="transmembrane region" description="Helical" evidence="8">
    <location>
        <begin position="59"/>
        <end position="77"/>
    </location>
</feature>
<evidence type="ECO:0000256" key="7">
    <source>
        <dbReference type="ARBA" id="ARBA00023136"/>
    </source>
</evidence>
<sequence length="471" mass="51115">MKNGPLAFLVPLSLQALLLHPVFPSTLSRLVRLLLTPFSLALSFATPYRYAIEPRNQAIGVNFVIGIMGAYGIMKGLEWGLAADLLPYTFVGFDPATGTTANAQDKAATTRDDRLEARRRRRAHLAALRAKRAAEDGPIDILRATAHLLVSMRGQGYEFCGTTTAPFALDHAAFFSRVVKEVAWAHPLLVLCSAALLEPPTSRDAALFAVLPSALVGDRAPQERVHAVGEALTGLAMGTAVFAALTLGFSVATLGAFLGTLVVRRIPFVPEALCPPPWDAREYPPLFNLAERPQSVAKFWSHQWHSFFSRPFRFLAFKPTQRVVAPVLGKSAARAAGVLAVFALSAWLHEFGLASAISTLPRPSSPLSFLTKWGGSVYFLSQGVGVVLEGAFTAATGRRVRGWAGTVWTAAFVACAGGWLYSAWVTQGLVREVPPVRYWAWQRYVVPMACLQPPPVWMNAYPTSYGLERAA</sequence>
<comment type="subcellular location">
    <subcellularLocation>
        <location evidence="1">Membrane</location>
        <topology evidence="1">Multi-pass membrane protein</topology>
    </subcellularLocation>
</comment>
<keyword evidence="4" id="KW-0808">Transferase</keyword>
<dbReference type="Proteomes" id="UP000053890">
    <property type="component" value="Unassembled WGS sequence"/>
</dbReference>